<evidence type="ECO:0000256" key="9">
    <source>
        <dbReference type="PROSITE-ProRule" id="PRU10141"/>
    </source>
</evidence>
<evidence type="ECO:0000256" key="6">
    <source>
        <dbReference type="ARBA" id="ARBA00022840"/>
    </source>
</evidence>
<dbReference type="InterPro" id="IPR011009">
    <property type="entry name" value="Kinase-like_dom_sf"/>
</dbReference>
<dbReference type="PANTHER" id="PTHR24346">
    <property type="entry name" value="MAP/MICROTUBULE AFFINITY-REGULATING KINASE"/>
    <property type="match status" value="1"/>
</dbReference>
<feature type="compositionally biased region" description="Low complexity" evidence="10">
    <location>
        <begin position="53"/>
        <end position="63"/>
    </location>
</feature>
<evidence type="ECO:0000313" key="12">
    <source>
        <dbReference type="Proteomes" id="UP000887563"/>
    </source>
</evidence>
<evidence type="ECO:0000256" key="4">
    <source>
        <dbReference type="ARBA" id="ARBA00022741"/>
    </source>
</evidence>
<accession>A0A914MPH2</accession>
<evidence type="ECO:0000256" key="7">
    <source>
        <dbReference type="ARBA" id="ARBA00047899"/>
    </source>
</evidence>
<dbReference type="Pfam" id="PF00069">
    <property type="entry name" value="Pkinase"/>
    <property type="match status" value="1"/>
</dbReference>
<evidence type="ECO:0000256" key="1">
    <source>
        <dbReference type="ARBA" id="ARBA00012513"/>
    </source>
</evidence>
<dbReference type="Proteomes" id="UP000887563">
    <property type="component" value="Unplaced"/>
</dbReference>
<organism evidence="12 13">
    <name type="scientific">Meloidogyne incognita</name>
    <name type="common">Southern root-knot nematode worm</name>
    <name type="synonym">Oxyuris incognita</name>
    <dbReference type="NCBI Taxonomy" id="6306"/>
    <lineage>
        <taxon>Eukaryota</taxon>
        <taxon>Metazoa</taxon>
        <taxon>Ecdysozoa</taxon>
        <taxon>Nematoda</taxon>
        <taxon>Chromadorea</taxon>
        <taxon>Rhabditida</taxon>
        <taxon>Tylenchina</taxon>
        <taxon>Tylenchomorpha</taxon>
        <taxon>Tylenchoidea</taxon>
        <taxon>Meloidogynidae</taxon>
        <taxon>Meloidogyninae</taxon>
        <taxon>Meloidogyne</taxon>
        <taxon>Meloidogyne incognita group</taxon>
    </lineage>
</organism>
<dbReference type="EC" id="2.7.11.1" evidence="1"/>
<evidence type="ECO:0000256" key="5">
    <source>
        <dbReference type="ARBA" id="ARBA00022777"/>
    </source>
</evidence>
<feature type="region of interest" description="Disordered" evidence="10">
    <location>
        <begin position="28"/>
        <end position="63"/>
    </location>
</feature>
<dbReference type="GO" id="GO:0004674">
    <property type="term" value="F:protein serine/threonine kinase activity"/>
    <property type="evidence" value="ECO:0007669"/>
    <property type="project" value="UniProtKB-KW"/>
</dbReference>
<evidence type="ECO:0000259" key="11">
    <source>
        <dbReference type="PROSITE" id="PS50011"/>
    </source>
</evidence>
<dbReference type="AlphaFoldDB" id="A0A914MPH2"/>
<dbReference type="PANTHER" id="PTHR24346:SF36">
    <property type="entry name" value="SERINE_THREONINE-PROTEIN KINASE BRSK1 ISOFORM X1-RELATED"/>
    <property type="match status" value="1"/>
</dbReference>
<dbReference type="SUPFAM" id="SSF56112">
    <property type="entry name" value="Protein kinase-like (PK-like)"/>
    <property type="match status" value="1"/>
</dbReference>
<dbReference type="InterPro" id="IPR000719">
    <property type="entry name" value="Prot_kinase_dom"/>
</dbReference>
<feature type="domain" description="Protein kinase" evidence="11">
    <location>
        <begin position="91"/>
        <end position="203"/>
    </location>
</feature>
<keyword evidence="5" id="KW-0418">Kinase</keyword>
<comment type="catalytic activity">
    <reaction evidence="7">
        <text>L-threonyl-[protein] + ATP = O-phospho-L-threonyl-[protein] + ADP + H(+)</text>
        <dbReference type="Rhea" id="RHEA:46608"/>
        <dbReference type="Rhea" id="RHEA-COMP:11060"/>
        <dbReference type="Rhea" id="RHEA-COMP:11605"/>
        <dbReference type="ChEBI" id="CHEBI:15378"/>
        <dbReference type="ChEBI" id="CHEBI:30013"/>
        <dbReference type="ChEBI" id="CHEBI:30616"/>
        <dbReference type="ChEBI" id="CHEBI:61977"/>
        <dbReference type="ChEBI" id="CHEBI:456216"/>
        <dbReference type="EC" id="2.7.11.1"/>
    </reaction>
</comment>
<sequence>MFVFIKDVIDDLNEKLKAVNQELVQAMNTGNNSNNSNSNTDSPTKPQQSPASTTMTTNKTNNTSQQKLLNNTSNALMTSTLNNQIQWVGAYRLEKTLGKGQTGLVKTGTHCVTGKKIAVKIVNKEKLNESVLQKVEREIAIMRLIEHPHILQCNYFTNIILSNYFPVYDVYENRKYLYLLLEHVSGGELFDYLGNFENLNKIF</sequence>
<dbReference type="PROSITE" id="PS50011">
    <property type="entry name" value="PROTEIN_KINASE_DOM"/>
    <property type="match status" value="1"/>
</dbReference>
<dbReference type="Gene3D" id="3.30.200.20">
    <property type="entry name" value="Phosphorylase Kinase, domain 1"/>
    <property type="match status" value="1"/>
</dbReference>
<evidence type="ECO:0000256" key="10">
    <source>
        <dbReference type="SAM" id="MobiDB-lite"/>
    </source>
</evidence>
<keyword evidence="3" id="KW-0808">Transferase</keyword>
<evidence type="ECO:0000256" key="2">
    <source>
        <dbReference type="ARBA" id="ARBA00022527"/>
    </source>
</evidence>
<feature type="compositionally biased region" description="Polar residues" evidence="10">
    <location>
        <begin position="40"/>
        <end position="52"/>
    </location>
</feature>
<reference evidence="13" key="1">
    <citation type="submission" date="2022-11" db="UniProtKB">
        <authorList>
            <consortium name="WormBaseParasite"/>
        </authorList>
    </citation>
    <scope>IDENTIFICATION</scope>
</reference>
<evidence type="ECO:0000256" key="3">
    <source>
        <dbReference type="ARBA" id="ARBA00022679"/>
    </source>
</evidence>
<dbReference type="FunFam" id="3.30.200.20:FF:000003">
    <property type="entry name" value="Non-specific serine/threonine protein kinase"/>
    <property type="match status" value="1"/>
</dbReference>
<keyword evidence="12" id="KW-1185">Reference proteome</keyword>
<dbReference type="GO" id="GO:0005737">
    <property type="term" value="C:cytoplasm"/>
    <property type="evidence" value="ECO:0007669"/>
    <property type="project" value="TreeGrafter"/>
</dbReference>
<dbReference type="PROSITE" id="PS00107">
    <property type="entry name" value="PROTEIN_KINASE_ATP"/>
    <property type="match status" value="1"/>
</dbReference>
<dbReference type="GO" id="GO:0035556">
    <property type="term" value="P:intracellular signal transduction"/>
    <property type="evidence" value="ECO:0007669"/>
    <property type="project" value="TreeGrafter"/>
</dbReference>
<protein>
    <recommendedName>
        <fullName evidence="1">non-specific serine/threonine protein kinase</fullName>
        <ecNumber evidence="1">2.7.11.1</ecNumber>
    </recommendedName>
</protein>
<proteinExistence type="predicted"/>
<feature type="binding site" evidence="9">
    <location>
        <position position="120"/>
    </location>
    <ligand>
        <name>ATP</name>
        <dbReference type="ChEBI" id="CHEBI:30616"/>
    </ligand>
</feature>
<dbReference type="WBParaSite" id="Minc3s02345g29576">
    <property type="protein sequence ID" value="Minc3s02345g29576"/>
    <property type="gene ID" value="Minc3s02345g29576"/>
</dbReference>
<dbReference type="GO" id="GO:0005524">
    <property type="term" value="F:ATP binding"/>
    <property type="evidence" value="ECO:0007669"/>
    <property type="project" value="UniProtKB-UniRule"/>
</dbReference>
<dbReference type="InterPro" id="IPR017441">
    <property type="entry name" value="Protein_kinase_ATP_BS"/>
</dbReference>
<evidence type="ECO:0000313" key="13">
    <source>
        <dbReference type="WBParaSite" id="Minc3s02345g29576"/>
    </source>
</evidence>
<keyword evidence="6 9" id="KW-0067">ATP-binding</keyword>
<keyword evidence="2" id="KW-0723">Serine/threonine-protein kinase</keyword>
<comment type="catalytic activity">
    <reaction evidence="8">
        <text>L-seryl-[protein] + ATP = O-phospho-L-seryl-[protein] + ADP + H(+)</text>
        <dbReference type="Rhea" id="RHEA:17989"/>
        <dbReference type="Rhea" id="RHEA-COMP:9863"/>
        <dbReference type="Rhea" id="RHEA-COMP:11604"/>
        <dbReference type="ChEBI" id="CHEBI:15378"/>
        <dbReference type="ChEBI" id="CHEBI:29999"/>
        <dbReference type="ChEBI" id="CHEBI:30616"/>
        <dbReference type="ChEBI" id="CHEBI:83421"/>
        <dbReference type="ChEBI" id="CHEBI:456216"/>
        <dbReference type="EC" id="2.7.11.1"/>
    </reaction>
</comment>
<name>A0A914MPH2_MELIC</name>
<evidence type="ECO:0000256" key="8">
    <source>
        <dbReference type="ARBA" id="ARBA00048679"/>
    </source>
</evidence>
<keyword evidence="4 9" id="KW-0547">Nucleotide-binding</keyword>